<feature type="region of interest" description="Disordered" evidence="4">
    <location>
        <begin position="1440"/>
        <end position="1484"/>
    </location>
</feature>
<dbReference type="FunFam" id="3.60.10.10:FF:000036">
    <property type="entry name" value="Inositol polyphosphate phosphatase, putative"/>
    <property type="match status" value="1"/>
</dbReference>
<dbReference type="SMART" id="SM00128">
    <property type="entry name" value="IPPc"/>
    <property type="match status" value="1"/>
</dbReference>
<sequence length="1484" mass="166329">MEEKEEGPDTTSIKPISSLRTKFEQLAKTPDAGQSSPVTTPKPPHLNASQNITGGRSKGSEVGQNAGTGQRAASVQLAQKLTPRQHNGSPPKARPASMVVTSPTMPTAPAFALHPPRSPHKTMSVDIRSGTSGSPLRDFPSPRNGDGPNAVHTRHASRTATPALEARISAFLRPTETASSFPEDLTVDTKSRSDAGPPAINRAGKPQIPIKPPVLKNKSSTLIAPEPKSEATAHRASPFNTPPSSGEASPVKKDFRPQGQVDRVRAESNASVVQRKRNDSDASWVQRIRGDSDASFASHTRSDSNASFVEPSSLEEASNGSSTEPRDLPVYVQSRRSTMPAKYHPSRTSAPQDDLLEDRPRLPARPELQMRLARSPPKAQSGRSSPAKVQALPPKRSMDGLARARAKAAQQTPVRIPATKPAQRSALEQGFGVNSPLSTSARALPAPAIPAPRRSVDRRREMPPPPPPPATVGHSRDDEEDNGVPELNSELVAGPTDFPDATQANRRAPKFKQRPWQIPTEYDTRLFAVCGDYVCTTGYYTRVWSVRSGELLVNEEHREGLKMTAVAFKPSPNIEDEGKRIWLGTNTGEIHELDLVSQKVVRSKIAHRREVIRIFRYASELWTLDEGGELYVWMPDHGGMPSLDSQYTNWKVPKGHTFSIATGKQLWYATGKNIRVFRPSARSDTEFHMIINPLSQPGTGDVTSGACLDSKPDLVYFGHSDGKVTIYSRTDFSCRAVVNVSVYRISCLAGVGDYLWAGYSTGMTYIYDTSTNPWSVKKDWPAHDKQVCGIIADPTSMWKAGRLNVITMGQDNLLRIWDGMLESDWIESRMQAREPEHCTFRELSVAVLTWNAGASKPSHLQHSMDDQNFFYDYLRAQNSPDILVFGFQELVDLEDKKQTAKSFFKSKRKDPAEQEHMSHQYRAWRDHLTRCLAEHMPDAQSYQLVHSASMVGLFTCVFVKSAERSRIRHIHTAEIKRGMGGLHGNKGAIIMRLVLDDSSLCFVNCHLAAGQTQTLHRNNDVTAILEANALPSYPLEQASGAQHSDVFTAGGDGSMILDHEICILNGDLNYRIDTMGRDTVVKHVQQGNLSRLLERDQLLLSRRKNPGFRLRAFQESPINFAPTYKYNVRTDDYDTSEKRRSPAWCDRILYRGIGKIKMEEYRRWDQLRVSDHRPVSGRLLLRVKTVDPDKREIIWDKCLKDFDGVRQRIARAAQLEYLTNVLGLSHREAAAALKTTSRTVFQPRPILAKTSRPILNFTRPISATMSKTNNASVDEHQDKKTKTEVEDWKKRAPYRIHEDNDGFDSLYDASCHCGKVQYQLSRKEPLDSKLCHCTTCQTQHAAPFQWAAIFKKDDINFSHGHHNLEWYDPTEKSIEHKLPCKVRCSYCHSPIMDEGRNMILLFPTLIKFKSEQEKANFKPRLHMFYNERVMDIPDGLPKWSKINEGEDSELVEDSPPEDIKELERKRAKEQNERTAKDAPWKNGD</sequence>
<dbReference type="InterPro" id="IPR015943">
    <property type="entry name" value="WD40/YVTN_repeat-like_dom_sf"/>
</dbReference>
<dbReference type="Pfam" id="PF22669">
    <property type="entry name" value="Exo_endo_phos2"/>
    <property type="match status" value="1"/>
</dbReference>
<dbReference type="InterPro" id="IPR006913">
    <property type="entry name" value="CENP-V/GFA"/>
</dbReference>
<feature type="compositionally biased region" description="Polar residues" evidence="4">
    <location>
        <begin position="62"/>
        <end position="88"/>
    </location>
</feature>
<dbReference type="PROSITE" id="PS51891">
    <property type="entry name" value="CENP_V_GFA"/>
    <property type="match status" value="1"/>
</dbReference>
<feature type="region of interest" description="Disordered" evidence="4">
    <location>
        <begin position="1"/>
        <end position="512"/>
    </location>
</feature>
<comment type="similarity">
    <text evidence="1">Belongs to the Gfa family.</text>
</comment>
<feature type="compositionally biased region" description="Acidic residues" evidence="4">
    <location>
        <begin position="1445"/>
        <end position="1456"/>
    </location>
</feature>
<dbReference type="Gene3D" id="3.90.1590.10">
    <property type="entry name" value="glutathione-dependent formaldehyde- activating enzyme (gfa)"/>
    <property type="match status" value="1"/>
</dbReference>
<reference evidence="6 7" key="1">
    <citation type="submission" date="2016-10" db="EMBL/GenBank/DDBJ databases">
        <authorList>
            <person name="Varghese N."/>
        </authorList>
    </citation>
    <scope>NUCLEOTIDE SEQUENCE [LARGE SCALE GENOMIC DNA]</scope>
</reference>
<gene>
    <name evidence="6" type="ORF">ZT1A5_G8477</name>
</gene>
<evidence type="ECO:0000256" key="2">
    <source>
        <dbReference type="ARBA" id="ARBA00022723"/>
    </source>
</evidence>
<feature type="compositionally biased region" description="Polar residues" evidence="4">
    <location>
        <begin position="295"/>
        <end position="307"/>
    </location>
</feature>
<evidence type="ECO:0000256" key="4">
    <source>
        <dbReference type="SAM" id="MobiDB-lite"/>
    </source>
</evidence>
<dbReference type="PANTHER" id="PTHR11200">
    <property type="entry name" value="INOSITOL 5-PHOSPHATASE"/>
    <property type="match status" value="1"/>
</dbReference>
<dbReference type="GO" id="GO:0016846">
    <property type="term" value="F:carbon-sulfur lyase activity"/>
    <property type="evidence" value="ECO:0007669"/>
    <property type="project" value="InterPro"/>
</dbReference>
<dbReference type="InterPro" id="IPR011057">
    <property type="entry name" value="Mss4-like_sf"/>
</dbReference>
<dbReference type="InterPro" id="IPR036322">
    <property type="entry name" value="WD40_repeat_dom_sf"/>
</dbReference>
<accession>A0A1Y6LRN6</accession>
<dbReference type="SUPFAM" id="SSF51316">
    <property type="entry name" value="Mss4-like"/>
    <property type="match status" value="1"/>
</dbReference>
<dbReference type="GO" id="GO:0046872">
    <property type="term" value="F:metal ion binding"/>
    <property type="evidence" value="ECO:0007669"/>
    <property type="project" value="UniProtKB-KW"/>
</dbReference>
<keyword evidence="3" id="KW-0862">Zinc</keyword>
<protein>
    <recommendedName>
        <fullName evidence="5">CENP-V/GFA domain-containing protein</fullName>
    </recommendedName>
</protein>
<dbReference type="GO" id="GO:0046856">
    <property type="term" value="P:phosphatidylinositol dephosphorylation"/>
    <property type="evidence" value="ECO:0007669"/>
    <property type="project" value="InterPro"/>
</dbReference>
<feature type="domain" description="CENP-V/GFA" evidence="5">
    <location>
        <begin position="1307"/>
        <end position="1440"/>
    </location>
</feature>
<dbReference type="InterPro" id="IPR036691">
    <property type="entry name" value="Endo/exonu/phosph_ase_sf"/>
</dbReference>
<keyword evidence="2" id="KW-0479">Metal-binding</keyword>
<dbReference type="Gene3D" id="2.130.10.10">
    <property type="entry name" value="YVTN repeat-like/Quinoprotein amine dehydrogenase"/>
    <property type="match status" value="2"/>
</dbReference>
<dbReference type="InterPro" id="IPR000300">
    <property type="entry name" value="IPPc"/>
</dbReference>
<evidence type="ECO:0000256" key="3">
    <source>
        <dbReference type="ARBA" id="ARBA00022833"/>
    </source>
</evidence>
<dbReference type="SUPFAM" id="SSF50978">
    <property type="entry name" value="WD40 repeat-like"/>
    <property type="match status" value="1"/>
</dbReference>
<dbReference type="GO" id="GO:0004439">
    <property type="term" value="F:phosphatidylinositol-4,5-bisphosphate 5-phosphatase activity"/>
    <property type="evidence" value="ECO:0007669"/>
    <property type="project" value="TreeGrafter"/>
</dbReference>
<feature type="compositionally biased region" description="Basic and acidic residues" evidence="4">
    <location>
        <begin position="250"/>
        <end position="266"/>
    </location>
</feature>
<proteinExistence type="inferred from homology"/>
<feature type="compositionally biased region" description="Polar residues" evidence="4">
    <location>
        <begin position="9"/>
        <end position="20"/>
    </location>
</feature>
<evidence type="ECO:0000259" key="5">
    <source>
        <dbReference type="PROSITE" id="PS51891"/>
    </source>
</evidence>
<evidence type="ECO:0000313" key="7">
    <source>
        <dbReference type="Proteomes" id="UP000215453"/>
    </source>
</evidence>
<evidence type="ECO:0000256" key="1">
    <source>
        <dbReference type="ARBA" id="ARBA00005495"/>
    </source>
</evidence>
<organism evidence="6 7">
    <name type="scientific">Zymoseptoria tritici ST99CH_1A5</name>
    <dbReference type="NCBI Taxonomy" id="1276529"/>
    <lineage>
        <taxon>Eukaryota</taxon>
        <taxon>Fungi</taxon>
        <taxon>Dikarya</taxon>
        <taxon>Ascomycota</taxon>
        <taxon>Pezizomycotina</taxon>
        <taxon>Dothideomycetes</taxon>
        <taxon>Dothideomycetidae</taxon>
        <taxon>Mycosphaerellales</taxon>
        <taxon>Mycosphaerellaceae</taxon>
        <taxon>Zymoseptoria</taxon>
    </lineage>
</organism>
<evidence type="ECO:0000313" key="6">
    <source>
        <dbReference type="EMBL" id="SMY27033.1"/>
    </source>
</evidence>
<dbReference type="EMBL" id="LT882683">
    <property type="protein sequence ID" value="SMY27033.1"/>
    <property type="molecule type" value="Genomic_DNA"/>
</dbReference>
<dbReference type="Proteomes" id="UP000215453">
    <property type="component" value="Chromosome 8"/>
</dbReference>
<feature type="compositionally biased region" description="Basic and acidic residues" evidence="4">
    <location>
        <begin position="1457"/>
        <end position="1484"/>
    </location>
</feature>
<dbReference type="Gene3D" id="3.60.10.10">
    <property type="entry name" value="Endonuclease/exonuclease/phosphatase"/>
    <property type="match status" value="1"/>
</dbReference>
<feature type="compositionally biased region" description="Polar residues" evidence="4">
    <location>
        <begin position="238"/>
        <end position="247"/>
    </location>
</feature>
<name>A0A1Y6LRN6_ZYMTR</name>
<dbReference type="SUPFAM" id="SSF56219">
    <property type="entry name" value="DNase I-like"/>
    <property type="match status" value="1"/>
</dbReference>
<dbReference type="Pfam" id="PF04828">
    <property type="entry name" value="GFA"/>
    <property type="match status" value="1"/>
</dbReference>
<dbReference type="InterPro" id="IPR046985">
    <property type="entry name" value="IP5"/>
</dbReference>
<dbReference type="PANTHER" id="PTHR11200:SF240">
    <property type="entry name" value="INOSITOL POLYPHOSPHATE 5-PHOSPHATASE C9G1.10C-RELATED"/>
    <property type="match status" value="1"/>
</dbReference>